<sequence>MNRGIGLPLLLAFLILSLISCRRDPNQVNPKPTLPQAAPVTEERKVAPSFPPGVPPHGRGGPYLLTGSFSTGEGSYVRSLLADGDFLWVGTSEGIIKVARRTGEALGTYTTADGLKSPYIFTMKKDPRGVHWFGTNNGGISRFDGKDWKTYLPSDGLADFWVYGIDFAADGTTWIATWNGVSRFDGTTFKNYNTKDGLADRWVYALAIDRDQSVWFGTEGGVSRLDPQGNWKTWRHEDGLGAPNKLGLTRSENTGFGTLSKSEMDDYKHRHDLSILDPGGNETYNENYVFSMAIDRDGNKWFGTWGGGAARFDGATWKNYTTDDGLAGNIVYAITVDPADGAIWFGTNHGVSRFDGREWMNLTPREGLTNEHVYAIAIDADRHLWLGEKGGVDEWTPKMQGRMN</sequence>
<organism evidence="1 2">
    <name type="scientific">Candidatus Manganitrophus noduliformans</name>
    <dbReference type="NCBI Taxonomy" id="2606439"/>
    <lineage>
        <taxon>Bacteria</taxon>
        <taxon>Pseudomonadati</taxon>
        <taxon>Nitrospirota</taxon>
        <taxon>Nitrospiria</taxon>
        <taxon>Candidatus Troglogloeales</taxon>
        <taxon>Candidatus Manganitrophaceae</taxon>
        <taxon>Candidatus Manganitrophus</taxon>
    </lineage>
</organism>
<dbReference type="InterPro" id="IPR011110">
    <property type="entry name" value="Reg_prop"/>
</dbReference>
<dbReference type="Pfam" id="PF07494">
    <property type="entry name" value="Reg_prop"/>
    <property type="match status" value="1"/>
</dbReference>
<dbReference type="AlphaFoldDB" id="A0A7X6IAS9"/>
<reference evidence="1 2" key="1">
    <citation type="journal article" date="2020" name="Nature">
        <title>Bacterial chemolithoautotrophy via manganese oxidation.</title>
        <authorList>
            <person name="Yu H."/>
            <person name="Leadbetter J.R."/>
        </authorList>
    </citation>
    <scope>NUCLEOTIDE SEQUENCE [LARGE SCALE GENOMIC DNA]</scope>
    <source>
        <strain evidence="1 2">Mn-1</strain>
    </source>
</reference>
<name>A0A7X6IAS9_9BACT</name>
<proteinExistence type="predicted"/>
<accession>A0A7X6IAS9</accession>
<dbReference type="PROSITE" id="PS51257">
    <property type="entry name" value="PROKAR_LIPOPROTEIN"/>
    <property type="match status" value="1"/>
</dbReference>
<dbReference type="Gene3D" id="2.130.10.10">
    <property type="entry name" value="YVTN repeat-like/Quinoprotein amine dehydrogenase"/>
    <property type="match status" value="2"/>
</dbReference>
<dbReference type="InterPro" id="IPR015943">
    <property type="entry name" value="WD40/YVTN_repeat-like_dom_sf"/>
</dbReference>
<protein>
    <submittedName>
        <fullName evidence="1">Regulator</fullName>
    </submittedName>
</protein>
<comment type="caution">
    <text evidence="1">The sequence shown here is derived from an EMBL/GenBank/DDBJ whole genome shotgun (WGS) entry which is preliminary data.</text>
</comment>
<dbReference type="SUPFAM" id="SSF63829">
    <property type="entry name" value="Calcium-dependent phosphotriesterase"/>
    <property type="match status" value="2"/>
</dbReference>
<evidence type="ECO:0000313" key="2">
    <source>
        <dbReference type="Proteomes" id="UP000534783"/>
    </source>
</evidence>
<keyword evidence="2" id="KW-1185">Reference proteome</keyword>
<dbReference type="RefSeq" id="WP_168058928.1">
    <property type="nucleotide sequence ID" value="NZ_VTOW01000001.1"/>
</dbReference>
<dbReference type="EMBL" id="VTOW01000001">
    <property type="protein sequence ID" value="NKE70690.1"/>
    <property type="molecule type" value="Genomic_DNA"/>
</dbReference>
<dbReference type="Proteomes" id="UP000534783">
    <property type="component" value="Unassembled WGS sequence"/>
</dbReference>
<evidence type="ECO:0000313" key="1">
    <source>
        <dbReference type="EMBL" id="NKE70690.1"/>
    </source>
</evidence>
<gene>
    <name evidence="1" type="ORF">MNODULE_08065</name>
</gene>